<keyword evidence="3 6" id="KW-0812">Transmembrane</keyword>
<feature type="transmembrane region" description="Helical" evidence="6">
    <location>
        <begin position="6"/>
        <end position="27"/>
    </location>
</feature>
<feature type="transmembrane region" description="Helical" evidence="6">
    <location>
        <begin position="69"/>
        <end position="89"/>
    </location>
</feature>
<name>A0A1M7R8U4_9BURK</name>
<feature type="transmembrane region" description="Helical" evidence="6">
    <location>
        <begin position="180"/>
        <end position="200"/>
    </location>
</feature>
<keyword evidence="8" id="KW-1185">Reference proteome</keyword>
<feature type="transmembrane region" description="Helical" evidence="6">
    <location>
        <begin position="147"/>
        <end position="168"/>
    </location>
</feature>
<dbReference type="Pfam" id="PF01810">
    <property type="entry name" value="LysE"/>
    <property type="match status" value="1"/>
</dbReference>
<evidence type="ECO:0000256" key="6">
    <source>
        <dbReference type="SAM" id="Phobius"/>
    </source>
</evidence>
<dbReference type="PANTHER" id="PTHR30086:SF20">
    <property type="entry name" value="ARGININE EXPORTER PROTEIN ARGO-RELATED"/>
    <property type="match status" value="1"/>
</dbReference>
<keyword evidence="5 6" id="KW-0472">Membrane</keyword>
<organism evidence="7 8">
    <name type="scientific">Duganella sacchari</name>
    <dbReference type="NCBI Taxonomy" id="551987"/>
    <lineage>
        <taxon>Bacteria</taxon>
        <taxon>Pseudomonadati</taxon>
        <taxon>Pseudomonadota</taxon>
        <taxon>Betaproteobacteria</taxon>
        <taxon>Burkholderiales</taxon>
        <taxon>Oxalobacteraceae</taxon>
        <taxon>Telluria group</taxon>
        <taxon>Duganella</taxon>
    </lineage>
</organism>
<dbReference type="OrthoDB" id="5638726at2"/>
<dbReference type="InterPro" id="IPR001123">
    <property type="entry name" value="LeuE-type"/>
</dbReference>
<evidence type="ECO:0000256" key="2">
    <source>
        <dbReference type="ARBA" id="ARBA00022475"/>
    </source>
</evidence>
<keyword evidence="4 6" id="KW-1133">Transmembrane helix</keyword>
<evidence type="ECO:0000256" key="1">
    <source>
        <dbReference type="ARBA" id="ARBA00004651"/>
    </source>
</evidence>
<gene>
    <name evidence="7" type="ORF">SAMN05192549_114105</name>
</gene>
<evidence type="ECO:0000313" key="8">
    <source>
        <dbReference type="Proteomes" id="UP000184339"/>
    </source>
</evidence>
<evidence type="ECO:0000313" key="7">
    <source>
        <dbReference type="EMBL" id="SHN42560.1"/>
    </source>
</evidence>
<keyword evidence="2" id="KW-1003">Cell membrane</keyword>
<sequence>MEVTAFLKGIGLGGSLIVAIGSQNAYLLRQALKREFVFTCIAICIVCDVVLIAAGVAGMGQLITEAPSLLFWIKIAGAAFLFWYGLRAARSALNPSAMSATENNTAPDRRTVIAAMLAFSLLNPHVYLDTVVLLGSIGGQQAGNGRLYFALGAMLASTIWFSSLGLGARYLTPIFSRPGAWRVLDGIIALVMWVLAVSLFL</sequence>
<dbReference type="EMBL" id="FRCX01000014">
    <property type="protein sequence ID" value="SHN42560.1"/>
    <property type="molecule type" value="Genomic_DNA"/>
</dbReference>
<proteinExistence type="predicted"/>
<feature type="transmembrane region" description="Helical" evidence="6">
    <location>
        <begin position="36"/>
        <end position="57"/>
    </location>
</feature>
<dbReference type="AlphaFoldDB" id="A0A1M7R8U4"/>
<comment type="subcellular location">
    <subcellularLocation>
        <location evidence="1">Cell membrane</location>
        <topology evidence="1">Multi-pass membrane protein</topology>
    </subcellularLocation>
</comment>
<reference evidence="8" key="1">
    <citation type="submission" date="2016-11" db="EMBL/GenBank/DDBJ databases">
        <authorList>
            <person name="Varghese N."/>
            <person name="Submissions S."/>
        </authorList>
    </citation>
    <scope>NUCLEOTIDE SEQUENCE [LARGE SCALE GENOMIC DNA]</scope>
    <source>
        <strain evidence="8">Sac-22</strain>
    </source>
</reference>
<dbReference type="GO" id="GO:0005886">
    <property type="term" value="C:plasma membrane"/>
    <property type="evidence" value="ECO:0007669"/>
    <property type="project" value="UniProtKB-SubCell"/>
</dbReference>
<accession>A0A1M7R8U4</accession>
<evidence type="ECO:0000256" key="3">
    <source>
        <dbReference type="ARBA" id="ARBA00022692"/>
    </source>
</evidence>
<evidence type="ECO:0000256" key="5">
    <source>
        <dbReference type="ARBA" id="ARBA00023136"/>
    </source>
</evidence>
<dbReference type="RefSeq" id="WP_072788775.1">
    <property type="nucleotide sequence ID" value="NZ_FRCX01000014.1"/>
</dbReference>
<dbReference type="PANTHER" id="PTHR30086">
    <property type="entry name" value="ARGININE EXPORTER PROTEIN ARGO"/>
    <property type="match status" value="1"/>
</dbReference>
<evidence type="ECO:0000256" key="4">
    <source>
        <dbReference type="ARBA" id="ARBA00022989"/>
    </source>
</evidence>
<dbReference type="GO" id="GO:0015171">
    <property type="term" value="F:amino acid transmembrane transporter activity"/>
    <property type="evidence" value="ECO:0007669"/>
    <property type="project" value="TreeGrafter"/>
</dbReference>
<feature type="transmembrane region" description="Helical" evidence="6">
    <location>
        <begin position="110"/>
        <end position="127"/>
    </location>
</feature>
<protein>
    <submittedName>
        <fullName evidence="7">L-lysine exporter family protein LysE/ArgO</fullName>
    </submittedName>
</protein>
<dbReference type="STRING" id="551987.SAMN05192549_114105"/>
<dbReference type="Proteomes" id="UP000184339">
    <property type="component" value="Unassembled WGS sequence"/>
</dbReference>